<dbReference type="Gene3D" id="3.60.110.10">
    <property type="entry name" value="Carbon-nitrogen hydrolase"/>
    <property type="match status" value="1"/>
</dbReference>
<protein>
    <recommendedName>
        <fullName evidence="3">CN hydrolase domain-containing protein</fullName>
    </recommendedName>
</protein>
<dbReference type="InterPro" id="IPR036526">
    <property type="entry name" value="C-N_Hydrolase_sf"/>
</dbReference>
<reference evidence="4 5" key="1">
    <citation type="submission" date="2024-10" db="EMBL/GenBank/DDBJ databases">
        <title>Updated reference genomes for cyclostephanoid diatoms.</title>
        <authorList>
            <person name="Roberts W.R."/>
            <person name="Alverson A.J."/>
        </authorList>
    </citation>
    <scope>NUCLEOTIDE SEQUENCE [LARGE SCALE GENOMIC DNA]</scope>
    <source>
        <strain evidence="4 5">AJA276-08</strain>
    </source>
</reference>
<accession>A0ABD3QE65</accession>
<dbReference type="InterPro" id="IPR003010">
    <property type="entry name" value="C-N_Hydrolase"/>
</dbReference>
<keyword evidence="5" id="KW-1185">Reference proteome</keyword>
<dbReference type="PANTHER" id="PTHR23088:SF30">
    <property type="entry name" value="OMEGA-AMIDASE NIT2"/>
    <property type="match status" value="1"/>
</dbReference>
<dbReference type="EMBL" id="JALLAZ020000288">
    <property type="protein sequence ID" value="KAL3798642.1"/>
    <property type="molecule type" value="Genomic_DNA"/>
</dbReference>
<dbReference type="PROSITE" id="PS50263">
    <property type="entry name" value="CN_HYDROLASE"/>
    <property type="match status" value="1"/>
</dbReference>
<organism evidence="4 5">
    <name type="scientific">Stephanodiscus triporus</name>
    <dbReference type="NCBI Taxonomy" id="2934178"/>
    <lineage>
        <taxon>Eukaryota</taxon>
        <taxon>Sar</taxon>
        <taxon>Stramenopiles</taxon>
        <taxon>Ochrophyta</taxon>
        <taxon>Bacillariophyta</taxon>
        <taxon>Coscinodiscophyceae</taxon>
        <taxon>Thalassiosirophycidae</taxon>
        <taxon>Stephanodiscales</taxon>
        <taxon>Stephanodiscaceae</taxon>
        <taxon>Stephanodiscus</taxon>
    </lineage>
</organism>
<dbReference type="CDD" id="cd07572">
    <property type="entry name" value="nit"/>
    <property type="match status" value="1"/>
</dbReference>
<evidence type="ECO:0000259" key="3">
    <source>
        <dbReference type="PROSITE" id="PS50263"/>
    </source>
</evidence>
<dbReference type="AlphaFoldDB" id="A0ABD3QE65"/>
<dbReference type="SUPFAM" id="SSF56317">
    <property type="entry name" value="Carbon-nitrogen hydrolase"/>
    <property type="match status" value="2"/>
</dbReference>
<dbReference type="GO" id="GO:0016787">
    <property type="term" value="F:hydrolase activity"/>
    <property type="evidence" value="ECO:0007669"/>
    <property type="project" value="UniProtKB-KW"/>
</dbReference>
<gene>
    <name evidence="4" type="ORF">ACHAW5_008397</name>
</gene>
<evidence type="ECO:0000313" key="4">
    <source>
        <dbReference type="EMBL" id="KAL3798642.1"/>
    </source>
</evidence>
<dbReference type="PANTHER" id="PTHR23088">
    <property type="entry name" value="NITRILASE-RELATED"/>
    <property type="match status" value="1"/>
</dbReference>
<proteinExistence type="predicted"/>
<sequence length="558" mass="59393">MRLTKGALRAWVCVSGATPLPSRAVVAASSRTPSPLAAVGIDTDGGSSSLSSLSSLSSSSRGASFVGASSSSFGSVGIGIAGGMSHSQSQWQSQSPRAWTRRRMCSSSSSILAPTPPTSTRNRVALLQMPVTDDKSVNLRVAREYVERAGRLGASLCVLPEVWNSPYATGAFPYYAETLPDVGDCVEDLEGIDGVGEEDVVIVGGEEEEDDDDDNNEEDDEDEASVEEIEIDADRGRNRSRRSLRCSSSGSSTIPWGESSIFLMDVAKSTGMYVVGGSVPEVVRSGSSPSDGDDGVEGGGEHRRRTTRYYNTCLVIDPNGRVVGKHRKAHLFDVSVPGGIHFRESETLTRGDLGATYFDVIERGAEDAGDDDGGLGRIGVGICYDIRFPEYALLLTQVHRCRILIYPGAFNLTTGPAHWELLQRARAVDGQCFVLTASPARTPPPPPSLALSGEEGDDDDAGGRKYPHYSAWGHSSVVSPWGDVIATCDEGPAVVVADLDMNLVRETRMAIPTSTQKRTDLYRLIEGDGDGCRMTVGGKGNDENGQGWARSTVASLQT</sequence>
<feature type="domain" description="CN hydrolase" evidence="3">
    <location>
        <begin position="122"/>
        <end position="501"/>
    </location>
</feature>
<name>A0ABD3QE65_9STRA</name>
<feature type="region of interest" description="Disordered" evidence="2">
    <location>
        <begin position="205"/>
        <end position="253"/>
    </location>
</feature>
<feature type="compositionally biased region" description="Acidic residues" evidence="2">
    <location>
        <begin position="205"/>
        <end position="231"/>
    </location>
</feature>
<feature type="region of interest" description="Disordered" evidence="2">
    <location>
        <begin position="436"/>
        <end position="463"/>
    </location>
</feature>
<comment type="caution">
    <text evidence="4">The sequence shown here is derived from an EMBL/GenBank/DDBJ whole genome shotgun (WGS) entry which is preliminary data.</text>
</comment>
<evidence type="ECO:0000313" key="5">
    <source>
        <dbReference type="Proteomes" id="UP001530315"/>
    </source>
</evidence>
<dbReference type="InterPro" id="IPR045254">
    <property type="entry name" value="Nit1/2_C-N_Hydrolase"/>
</dbReference>
<dbReference type="Proteomes" id="UP001530315">
    <property type="component" value="Unassembled WGS sequence"/>
</dbReference>
<evidence type="ECO:0000256" key="2">
    <source>
        <dbReference type="SAM" id="MobiDB-lite"/>
    </source>
</evidence>
<feature type="region of interest" description="Disordered" evidence="2">
    <location>
        <begin position="282"/>
        <end position="303"/>
    </location>
</feature>
<evidence type="ECO:0000256" key="1">
    <source>
        <dbReference type="ARBA" id="ARBA00022801"/>
    </source>
</evidence>
<keyword evidence="1" id="KW-0378">Hydrolase</keyword>
<dbReference type="Pfam" id="PF00795">
    <property type="entry name" value="CN_hydrolase"/>
    <property type="match status" value="2"/>
</dbReference>